<evidence type="ECO:0000259" key="10">
    <source>
        <dbReference type="Pfam" id="PF01979"/>
    </source>
</evidence>
<keyword evidence="7" id="KW-0479">Metal-binding</keyword>
<evidence type="ECO:0000256" key="3">
    <source>
        <dbReference type="ARBA" id="ARBA00004968"/>
    </source>
</evidence>
<dbReference type="VEuPathDB" id="FungiDB:A1Q1_02279"/>
<dbReference type="GO" id="GO:0008270">
    <property type="term" value="F:zinc ion binding"/>
    <property type="evidence" value="ECO:0007669"/>
    <property type="project" value="InterPro"/>
</dbReference>
<dbReference type="SUPFAM" id="SSF51338">
    <property type="entry name" value="Composite domain of metallo-dependent hydrolases"/>
    <property type="match status" value="1"/>
</dbReference>
<dbReference type="SUPFAM" id="SSF51556">
    <property type="entry name" value="Metallo-dependent hydrolases"/>
    <property type="match status" value="1"/>
</dbReference>
<evidence type="ECO:0000256" key="4">
    <source>
        <dbReference type="ARBA" id="ARBA00010368"/>
    </source>
</evidence>
<dbReference type="UniPathway" id="UPA00395">
    <property type="reaction ID" value="UER00653"/>
</dbReference>
<organism evidence="11 12">
    <name type="scientific">Trichosporon asahii var. asahii (strain ATCC 90039 / CBS 2479 / JCM 2466 / KCTC 7840 / NBRC 103889/ NCYC 2677 / UAMH 7654)</name>
    <name type="common">Yeast</name>
    <dbReference type="NCBI Taxonomy" id="1186058"/>
    <lineage>
        <taxon>Eukaryota</taxon>
        <taxon>Fungi</taxon>
        <taxon>Dikarya</taxon>
        <taxon>Basidiomycota</taxon>
        <taxon>Agaricomycotina</taxon>
        <taxon>Tremellomycetes</taxon>
        <taxon>Trichosporonales</taxon>
        <taxon>Trichosporonaceae</taxon>
        <taxon>Trichosporon</taxon>
    </lineage>
</organism>
<comment type="catalytic activity">
    <reaction evidence="1">
        <text>(S)-allantoin + H2O = allantoate + H(+)</text>
        <dbReference type="Rhea" id="RHEA:17029"/>
        <dbReference type="ChEBI" id="CHEBI:15377"/>
        <dbReference type="ChEBI" id="CHEBI:15378"/>
        <dbReference type="ChEBI" id="CHEBI:15678"/>
        <dbReference type="ChEBI" id="CHEBI:17536"/>
        <dbReference type="EC" id="3.5.2.5"/>
    </reaction>
</comment>
<feature type="domain" description="Amidohydrolase-related" evidence="10">
    <location>
        <begin position="54"/>
        <end position="444"/>
    </location>
</feature>
<evidence type="ECO:0000313" key="12">
    <source>
        <dbReference type="Proteomes" id="UP000002748"/>
    </source>
</evidence>
<dbReference type="EC" id="3.5.2.5" evidence="6"/>
<comment type="cofactor">
    <cofactor evidence="2">
        <name>Zn(2+)</name>
        <dbReference type="ChEBI" id="CHEBI:29105"/>
    </cofactor>
</comment>
<keyword evidence="8" id="KW-0378">Hydrolase</keyword>
<dbReference type="RefSeq" id="XP_014180699.1">
    <property type="nucleotide sequence ID" value="XM_014325224.1"/>
</dbReference>
<dbReference type="InterPro" id="IPR006680">
    <property type="entry name" value="Amidohydro-rel"/>
</dbReference>
<accession>J6EVV0</accession>
<dbReference type="PANTHER" id="PTHR43668:SF2">
    <property type="entry name" value="ALLANTOINASE"/>
    <property type="match status" value="1"/>
</dbReference>
<proteinExistence type="inferred from homology"/>
<protein>
    <recommendedName>
        <fullName evidence="6">allantoinase</fullName>
        <ecNumber evidence="6">3.5.2.5</ecNumber>
    </recommendedName>
</protein>
<evidence type="ECO:0000256" key="6">
    <source>
        <dbReference type="ARBA" id="ARBA00012863"/>
    </source>
</evidence>
<dbReference type="GO" id="GO:0006145">
    <property type="term" value="P:purine nucleobase catabolic process"/>
    <property type="evidence" value="ECO:0007669"/>
    <property type="project" value="TreeGrafter"/>
</dbReference>
<comment type="pathway">
    <text evidence="3">Nitrogen metabolism; (S)-allantoin degradation; allantoate from (S)-allantoin: step 1/1.</text>
</comment>
<dbReference type="Pfam" id="PF01979">
    <property type="entry name" value="Amidohydro_1"/>
    <property type="match status" value="1"/>
</dbReference>
<dbReference type="GeneID" id="25985793"/>
<dbReference type="OrthoDB" id="1924787at2759"/>
<gene>
    <name evidence="11" type="ORF">A1Q1_02279</name>
</gene>
<dbReference type="HOGENOM" id="CLU_015572_4_0_1"/>
<dbReference type="GO" id="GO:0050897">
    <property type="term" value="F:cobalt ion binding"/>
    <property type="evidence" value="ECO:0007669"/>
    <property type="project" value="InterPro"/>
</dbReference>
<dbReference type="Proteomes" id="UP000002748">
    <property type="component" value="Unassembled WGS sequence"/>
</dbReference>
<comment type="caution">
    <text evidence="11">The sequence shown here is derived from an EMBL/GenBank/DDBJ whole genome shotgun (WGS) entry which is preliminary data.</text>
</comment>
<comment type="subunit">
    <text evidence="5">Homotetramer.</text>
</comment>
<dbReference type="InterPro" id="IPR011059">
    <property type="entry name" value="Metal-dep_hydrolase_composite"/>
</dbReference>
<dbReference type="AlphaFoldDB" id="J6EVV0"/>
<dbReference type="GO" id="GO:0004038">
    <property type="term" value="F:allantoinase activity"/>
    <property type="evidence" value="ECO:0007669"/>
    <property type="project" value="UniProtKB-EC"/>
</dbReference>
<evidence type="ECO:0000256" key="9">
    <source>
        <dbReference type="ARBA" id="ARBA00022833"/>
    </source>
</evidence>
<dbReference type="EMBL" id="ALBS01000193">
    <property type="protein sequence ID" value="EJT48734.1"/>
    <property type="molecule type" value="Genomic_DNA"/>
</dbReference>
<evidence type="ECO:0000256" key="7">
    <source>
        <dbReference type="ARBA" id="ARBA00022723"/>
    </source>
</evidence>
<evidence type="ECO:0000313" key="11">
    <source>
        <dbReference type="EMBL" id="EJT48734.1"/>
    </source>
</evidence>
<dbReference type="Gene3D" id="3.20.20.140">
    <property type="entry name" value="Metal-dependent hydrolases"/>
    <property type="match status" value="1"/>
</dbReference>
<dbReference type="NCBIfam" id="TIGR03178">
    <property type="entry name" value="allantoinase"/>
    <property type="match status" value="1"/>
</dbReference>
<dbReference type="InterPro" id="IPR050138">
    <property type="entry name" value="DHOase/Allantoinase_Hydrolase"/>
</dbReference>
<keyword evidence="9" id="KW-0862">Zinc</keyword>
<dbReference type="GO" id="GO:0005737">
    <property type="term" value="C:cytoplasm"/>
    <property type="evidence" value="ECO:0007669"/>
    <property type="project" value="TreeGrafter"/>
</dbReference>
<evidence type="ECO:0000256" key="2">
    <source>
        <dbReference type="ARBA" id="ARBA00001947"/>
    </source>
</evidence>
<dbReference type="PANTHER" id="PTHR43668">
    <property type="entry name" value="ALLANTOINASE"/>
    <property type="match status" value="1"/>
</dbReference>
<dbReference type="FunFam" id="3.20.20.140:FF:000032">
    <property type="entry name" value="Allantoinase Dal1"/>
    <property type="match status" value="1"/>
</dbReference>
<dbReference type="GO" id="GO:0000256">
    <property type="term" value="P:allantoin catabolic process"/>
    <property type="evidence" value="ECO:0007669"/>
    <property type="project" value="UniProtKB-UniPathway"/>
</dbReference>
<dbReference type="InterPro" id="IPR032466">
    <property type="entry name" value="Metal_Hydrolase"/>
</dbReference>
<dbReference type="InterPro" id="IPR018228">
    <property type="entry name" value="DNase_TatD-rel_CS"/>
</dbReference>
<evidence type="ECO:0000256" key="5">
    <source>
        <dbReference type="ARBA" id="ARBA00011881"/>
    </source>
</evidence>
<dbReference type="KEGG" id="tasa:A1Q1_02279"/>
<evidence type="ECO:0000256" key="8">
    <source>
        <dbReference type="ARBA" id="ARBA00022801"/>
    </source>
</evidence>
<dbReference type="PROSITE" id="PS01137">
    <property type="entry name" value="TATD_1"/>
    <property type="match status" value="1"/>
</dbReference>
<sequence length="466" mass="50186">MSVTFVAPKAVLPGKSEPVPATVTVDTNTGKITDVKEGVHDASGDVVKVPENQVLLPGLIDTHVHLNQPGRTQWEGFATGTTAAISGGVTTLIDMPLNSIPPTTTVDNLKEKQSAALDTGISCDVGFWGGIIPGNQDDLVPLLKAGVRGFKCFLIESGVDEFPCVQEEDLDKACKALEKYDGPTPLVMFHAELDEHAHEHKNGDANGHANGKKESNPEAYETFLDSRPESLETAALSLILKLCARYPSLRFHIVHLSAGSALPALREARAKGIKNLTVETCFHYLTLSSEDIPDNATQFKCCPPIRTEANRQLLLDAVVNGEIDYVVSDHSPCTPELKKGDFMSAWGGVSGLGLGLPLLWSEKKVRQLGLVKVVDLLSGAQAKQVRLGNKGAIEVGRDADFAIFDPERKVEITKDGLLFRNKMSPYVGKTLDGRIEKTYLGGKLAFDADKGVTQKDGKLQTDAGKK</sequence>
<comment type="similarity">
    <text evidence="4">Belongs to the metallo-dependent hydrolases superfamily. Allantoinase family.</text>
</comment>
<reference evidence="11 12" key="1">
    <citation type="journal article" date="2012" name="Eukaryot. Cell">
        <title>Draft genome sequence of CBS 2479, the standard type strain of Trichosporon asahii.</title>
        <authorList>
            <person name="Yang R.Y."/>
            <person name="Li H.T."/>
            <person name="Zhu H."/>
            <person name="Zhou G.P."/>
            <person name="Wang M."/>
            <person name="Wang L."/>
        </authorList>
    </citation>
    <scope>NUCLEOTIDE SEQUENCE [LARGE SCALE GENOMIC DNA]</scope>
    <source>
        <strain evidence="12">ATCC 90039 / CBS 2479 / JCM 2466 / KCTC 7840 / NCYC 2677 / UAMH 7654</strain>
    </source>
</reference>
<evidence type="ECO:0000256" key="1">
    <source>
        <dbReference type="ARBA" id="ARBA00001756"/>
    </source>
</evidence>
<dbReference type="InterPro" id="IPR017593">
    <property type="entry name" value="Allantoinase"/>
</dbReference>
<name>J6EVV0_TRIAS</name>